<feature type="region of interest" description="Disordered" evidence="1">
    <location>
        <begin position="458"/>
        <end position="515"/>
    </location>
</feature>
<dbReference type="PROSITE" id="PS00028">
    <property type="entry name" value="ZINC_FINGER_C2H2_1"/>
    <property type="match status" value="1"/>
</dbReference>
<dbReference type="EMBL" id="JAOAOG010000239">
    <property type="protein sequence ID" value="KAJ6237215.1"/>
    <property type="molecule type" value="Genomic_DNA"/>
</dbReference>
<proteinExistence type="predicted"/>
<accession>A0ABQ8XYC3</accession>
<sequence>MHNIISNSFLTSQTQKNLSSSIYQLSKTYLKTLTSHTILPRNVTNNKTVLQSLEEILLQLENYRNSLSTIQVNDEEQLLLLSNKIEKLIQDMNNTLINWVNEAKNNKKIKKEKEKITKKTKPSDKKNQIFLIFRKLNLLFEKFQCSQRKRSFLDCNQQMKINPILKRKKQNQQQEQIFNKHNRIQEMKFTKQETLGFQGDRLNSSGSTNLNKSDHSVSIESDRLKDTAICLTDCVWDESQSKVISLINSGVNLPINWQALQRIMYYLETRKMIHSSQVLQITVDTMRKNNYECYGDRLKNLNDFHCQIEIQLLKLLPLILYRKSGIGVFFRLDSLDLPNLFPSLVFLEDVLNLNEFETILSDPIIKLFVKPDLKNKKKKKLNITIENRFGDIRNTLRMDHNLIESESKYLKNLKIQRLKNWDSASSLIKGFIKRIKNKSIQTVEKNIRTILNLDSSSIKKNTGGIGEEGDEKDNNDESKEDYDDNDDNINNDDNNNNYDDDNDNNDDDDDNDDEQNKKILDFLNPKKENTQLLNGKNDNINENNDNNNQKNEIRYLKKKKKLGKKLYQFGNIDRFWTFTRIKYLTEISKLYPQFCSIYEIGIFNKTLQYTKQLIIKDYYNLINIFNKNEFAYSKKNIYLAGYLKYSLKKPSSSSFVSNSNPKSNTNTNTHTNNSNNNNPISDYSISNTSSLSTLTQLLINSQNLHINNPDSFIPKNGKIKLIFNNKKILNIQDHINNLYQIFKTKKTIKPFVTVVCPVGDIEIDPMSLISFIYFGRLWRDIGFQIFNIVTFAPGQTNSTSISNFFLQIEKFFTKKSTLLNNNKQKKKRDKNKKRKNAFSKLNEENVDDNKNFKEFIIQDFKGILNRNIIKTNFNNFSLEYFFDNFNNLMKSNILNNDFSFGIDKEMETMLETETGRGGGTGKGKEKEKGNEDVNETIGGQGREEDIGKYNDYNVIIKFILSKKLQIVNDPKLSKIKEEIKFLLKHCAKTPYMITFDRCKDPKCKHCVDVGKKSNVNSNFDFNNFCSLLNKQIFQPLPSNNSPLYFSSFEELLGRIEKNEISEDIKNSYQYLPSKSKWLKCKEKTCNWVFTSKKESIHHYNLFHQKISKNLPNPNNIISSNSFSSFSITPLNNSNTDFNNTTRSNSNNNINNDFAKRVSNNLKKKTQKQKKNTQKKQSKIINKSSTKFICKYITNKKTGQMCSLQFTSSWQLRKHKMEEGHALPRGRPKK</sequence>
<evidence type="ECO:0000259" key="2">
    <source>
        <dbReference type="PROSITE" id="PS00028"/>
    </source>
</evidence>
<evidence type="ECO:0000313" key="3">
    <source>
        <dbReference type="EMBL" id="KAJ6237215.1"/>
    </source>
</evidence>
<feature type="compositionally biased region" description="Basic and acidic residues" evidence="1">
    <location>
        <begin position="922"/>
        <end position="931"/>
    </location>
</feature>
<evidence type="ECO:0000256" key="1">
    <source>
        <dbReference type="SAM" id="MobiDB-lite"/>
    </source>
</evidence>
<feature type="compositionally biased region" description="Basic residues" evidence="1">
    <location>
        <begin position="1161"/>
        <end position="1177"/>
    </location>
</feature>
<keyword evidence="4" id="KW-1185">Reference proteome</keyword>
<feature type="domain" description="C2H2-type" evidence="2">
    <location>
        <begin position="1080"/>
        <end position="1103"/>
    </location>
</feature>
<reference evidence="3" key="1">
    <citation type="submission" date="2022-08" db="EMBL/GenBank/DDBJ databases">
        <title>Novel sulfate-reducing endosymbionts in the free-living metamonad Anaeramoeba.</title>
        <authorList>
            <person name="Jerlstrom-Hultqvist J."/>
            <person name="Cepicka I."/>
            <person name="Gallot-Lavallee L."/>
            <person name="Salas-Leiva D."/>
            <person name="Curtis B.A."/>
            <person name="Zahonova K."/>
            <person name="Pipaliya S."/>
            <person name="Dacks J."/>
            <person name="Roger A.J."/>
        </authorList>
    </citation>
    <scope>NUCLEOTIDE SEQUENCE</scope>
    <source>
        <strain evidence="3">Schooner1</strain>
    </source>
</reference>
<feature type="region of interest" description="Disordered" evidence="1">
    <location>
        <begin position="651"/>
        <end position="679"/>
    </location>
</feature>
<feature type="region of interest" description="Disordered" evidence="1">
    <location>
        <begin position="912"/>
        <end position="940"/>
    </location>
</feature>
<feature type="compositionally biased region" description="Acidic residues" evidence="1">
    <location>
        <begin position="467"/>
        <end position="490"/>
    </location>
</feature>
<feature type="region of interest" description="Disordered" evidence="1">
    <location>
        <begin position="1159"/>
        <end position="1179"/>
    </location>
</feature>
<dbReference type="Proteomes" id="UP001150062">
    <property type="component" value="Unassembled WGS sequence"/>
</dbReference>
<name>A0ABQ8XYC3_9EUKA</name>
<organism evidence="3 4">
    <name type="scientific">Anaeramoeba flamelloides</name>
    <dbReference type="NCBI Taxonomy" id="1746091"/>
    <lineage>
        <taxon>Eukaryota</taxon>
        <taxon>Metamonada</taxon>
        <taxon>Anaeramoebidae</taxon>
        <taxon>Anaeramoeba</taxon>
    </lineage>
</organism>
<evidence type="ECO:0000313" key="4">
    <source>
        <dbReference type="Proteomes" id="UP001150062"/>
    </source>
</evidence>
<feature type="region of interest" description="Disordered" evidence="1">
    <location>
        <begin position="529"/>
        <end position="548"/>
    </location>
</feature>
<feature type="compositionally biased region" description="Low complexity" evidence="1">
    <location>
        <begin position="534"/>
        <end position="548"/>
    </location>
</feature>
<comment type="caution">
    <text evidence="3">The sequence shown here is derived from an EMBL/GenBank/DDBJ whole genome shotgun (WGS) entry which is preliminary data.</text>
</comment>
<feature type="compositionally biased region" description="Acidic residues" evidence="1">
    <location>
        <begin position="498"/>
        <end position="513"/>
    </location>
</feature>
<dbReference type="InterPro" id="IPR013087">
    <property type="entry name" value="Znf_C2H2_type"/>
</dbReference>
<gene>
    <name evidence="3" type="ORF">M0813_26770</name>
</gene>
<protein>
    <recommendedName>
        <fullName evidence="2">C2H2-type domain-containing protein</fullName>
    </recommendedName>
</protein>